<feature type="compositionally biased region" description="Basic and acidic residues" evidence="1">
    <location>
        <begin position="96"/>
        <end position="110"/>
    </location>
</feature>
<evidence type="ECO:0000313" key="3">
    <source>
        <dbReference type="Proteomes" id="UP000042958"/>
    </source>
</evidence>
<keyword evidence="3" id="KW-1185">Reference proteome</keyword>
<reference evidence="3" key="1">
    <citation type="journal article" date="2015" name="Genome Announc.">
        <title>Draft genome sequence of the fungus Penicillium brasilianum MG11.</title>
        <authorList>
            <person name="Horn F."/>
            <person name="Linde J."/>
            <person name="Mattern D.J."/>
            <person name="Walther G."/>
            <person name="Guthke R."/>
            <person name="Brakhage A.A."/>
            <person name="Valiante V."/>
        </authorList>
    </citation>
    <scope>NUCLEOTIDE SEQUENCE [LARGE SCALE GENOMIC DNA]</scope>
    <source>
        <strain evidence="3">MG11</strain>
    </source>
</reference>
<gene>
    <name evidence="2" type="ORF">PMG11_03588</name>
</gene>
<organism evidence="2 3">
    <name type="scientific">Penicillium brasilianum</name>
    <dbReference type="NCBI Taxonomy" id="104259"/>
    <lineage>
        <taxon>Eukaryota</taxon>
        <taxon>Fungi</taxon>
        <taxon>Dikarya</taxon>
        <taxon>Ascomycota</taxon>
        <taxon>Pezizomycotina</taxon>
        <taxon>Eurotiomycetes</taxon>
        <taxon>Eurotiomycetidae</taxon>
        <taxon>Eurotiales</taxon>
        <taxon>Aspergillaceae</taxon>
        <taxon>Penicillium</taxon>
    </lineage>
</organism>
<dbReference type="AlphaFoldDB" id="A0A0F7VAF2"/>
<proteinExistence type="predicted"/>
<name>A0A0F7VAF2_PENBI</name>
<accession>A0A0F7VAF2</accession>
<protein>
    <submittedName>
        <fullName evidence="2">Uncharacterized protein</fullName>
    </submittedName>
</protein>
<dbReference type="OrthoDB" id="4343031at2759"/>
<feature type="region of interest" description="Disordered" evidence="1">
    <location>
        <begin position="91"/>
        <end position="123"/>
    </location>
</feature>
<sequence length="123" mass="13945">MYPALIKHQIVKPSAFHITRLARASVSGKTQPSSKGNEEFFVTTTFPDDFESTFKSDMLQEQNRTMKSQNTPEHFSAADVEAHKVDIYESIFPKDPNAKDPKAAMKKKNDLNLPEQEPSLDEM</sequence>
<evidence type="ECO:0000313" key="2">
    <source>
        <dbReference type="EMBL" id="CEO58893.1"/>
    </source>
</evidence>
<dbReference type="Proteomes" id="UP000042958">
    <property type="component" value="Unassembled WGS sequence"/>
</dbReference>
<dbReference type="EMBL" id="CDHK01000003">
    <property type="protein sequence ID" value="CEO58893.1"/>
    <property type="molecule type" value="Genomic_DNA"/>
</dbReference>
<evidence type="ECO:0000256" key="1">
    <source>
        <dbReference type="SAM" id="MobiDB-lite"/>
    </source>
</evidence>